<dbReference type="WBParaSite" id="RSKR_0000495100.1">
    <property type="protein sequence ID" value="RSKR_0000495100.1"/>
    <property type="gene ID" value="RSKR_0000495100"/>
</dbReference>
<evidence type="ECO:0000313" key="1">
    <source>
        <dbReference type="Proteomes" id="UP000095286"/>
    </source>
</evidence>
<organism evidence="1 2">
    <name type="scientific">Rhabditophanes sp. KR3021</name>
    <dbReference type="NCBI Taxonomy" id="114890"/>
    <lineage>
        <taxon>Eukaryota</taxon>
        <taxon>Metazoa</taxon>
        <taxon>Ecdysozoa</taxon>
        <taxon>Nematoda</taxon>
        <taxon>Chromadorea</taxon>
        <taxon>Rhabditida</taxon>
        <taxon>Tylenchina</taxon>
        <taxon>Panagrolaimomorpha</taxon>
        <taxon>Strongyloidoidea</taxon>
        <taxon>Alloionematidae</taxon>
        <taxon>Rhabditophanes</taxon>
    </lineage>
</organism>
<reference evidence="2" key="1">
    <citation type="submission" date="2016-11" db="UniProtKB">
        <authorList>
            <consortium name="WormBaseParasite"/>
        </authorList>
    </citation>
    <scope>IDENTIFICATION</scope>
    <source>
        <strain evidence="2">KR3021</strain>
    </source>
</reference>
<dbReference type="Proteomes" id="UP000095286">
    <property type="component" value="Unplaced"/>
</dbReference>
<proteinExistence type="predicted"/>
<accession>A0AC35TW41</accession>
<name>A0AC35TW41_9BILA</name>
<evidence type="ECO:0000313" key="2">
    <source>
        <dbReference type="WBParaSite" id="RSKR_0000495100.1"/>
    </source>
</evidence>
<sequence>MLLFKILILLFSFCYVKGAVDTIKFGAVFRTSKDAHLAAALSYAITWNNVRLNHYPRFEFVTESIKPMDHYDAVKKVCKMIEKSNVKAIFSTADRYLNLQIQDLTTKIDIPFFNVVNDYETIATSILDNDEEKDIWSSRIQMFPKTYLEEAISDLIKHWRWNRVIVVYSDISRINYLVSFLERPEYSGIKFSLIRVVDGDFLIAAKSVKESEDCANDQEKYCNEMNRLLIDMNVGDAYQFFLASLQMGLVDLRHWFLVTSTDLRSMDMSLFRHNHARFIGVNSIDPQFLVKFKKTFDFGDFKQFVSEAWLKGNNSIKTLELSEAALLFDSVYLAVDSFIETSKNNQLLLNDRSITHCRTPIQSPKPYHYGKDIIASITKSRLNGLTGDLSRVSLPTHTQTNFSYRIDLLGYNGNIDDIGFWEPITDVNVNMTHDSKAQLQTNVKVSDELKPHFRVTTVLERPYIMYKKNHFELDKNSQFEGFCIELLHELSRDLGFTYTISVVKDRRYGNDVYKNGTWDGIVGEILRGEADMAVSPFTVNFQRAQVVDFTKPFLSLGISILYKIPNDHQPDLFSFLNPLSLEIWICIFISIIGLTGGMYFVAQVTPFEWNLNFSCCTAHQPHPASLYSPEDSQIVFANNYSLGNTLWYVMSTMLKGGCDFGPRAASTRLLGAVWWMFTLVIVSAYTANLAAVLTVSRPYIPIKSIDDLANQSAISYGTIGGGSTANSKIESHVKMWEYMKNRDVFVGSNKMGVDKVLSENYAYLMESTSLEYEVQQNCNLTQIGGVLGSKGYAIALAKNSEWTDKISKQILLYSKRGIIEMKKQKWWRSQGADCSSSTVKQRVSLNFSNVSGLFLILFAGLVISVLTVFIEFYIRSKEIARKEKIPIRKEISKEISFALKLNNISEHRERKRQNAKCEDNRIGSDDGLNEAETTVSIPTESHGQIVIT</sequence>
<protein>
    <submittedName>
        <fullName evidence="2">PBPe domain-containing protein</fullName>
    </submittedName>
</protein>